<dbReference type="PROSITE" id="PS50977">
    <property type="entry name" value="HTH_TETR_2"/>
    <property type="match status" value="1"/>
</dbReference>
<dbReference type="Pfam" id="PF17932">
    <property type="entry name" value="TetR_C_24"/>
    <property type="match status" value="1"/>
</dbReference>
<dbReference type="Proteomes" id="UP001518925">
    <property type="component" value="Unassembled WGS sequence"/>
</dbReference>
<keyword evidence="7" id="KW-1185">Reference proteome</keyword>
<evidence type="ECO:0000256" key="3">
    <source>
        <dbReference type="PROSITE-ProRule" id="PRU00335"/>
    </source>
</evidence>
<comment type="caution">
    <text evidence="6">The sequence shown here is derived from an EMBL/GenBank/DDBJ whole genome shotgun (WGS) entry which is preliminary data.</text>
</comment>
<reference evidence="6 7" key="1">
    <citation type="submission" date="2021-02" db="EMBL/GenBank/DDBJ databases">
        <title>Bacillus sp. RD4P76, an endophyte from a halophyte.</title>
        <authorList>
            <person name="Sun J.-Q."/>
        </authorList>
    </citation>
    <scope>NUCLEOTIDE SEQUENCE [LARGE SCALE GENOMIC DNA]</scope>
    <source>
        <strain evidence="6 7">RD4P76</strain>
    </source>
</reference>
<dbReference type="InterPro" id="IPR023772">
    <property type="entry name" value="DNA-bd_HTH_TetR-type_CS"/>
</dbReference>
<evidence type="ECO:0000256" key="4">
    <source>
        <dbReference type="SAM" id="Coils"/>
    </source>
</evidence>
<dbReference type="PROSITE" id="PS01081">
    <property type="entry name" value="HTH_TETR_1"/>
    <property type="match status" value="1"/>
</dbReference>
<dbReference type="InterPro" id="IPR036271">
    <property type="entry name" value="Tet_transcr_reg_TetR-rel_C_sf"/>
</dbReference>
<feature type="DNA-binding region" description="H-T-H motif" evidence="3">
    <location>
        <begin position="22"/>
        <end position="41"/>
    </location>
</feature>
<dbReference type="InterPro" id="IPR041490">
    <property type="entry name" value="KstR2_TetR_C"/>
</dbReference>
<accession>A0ABS2DGJ2</accession>
<dbReference type="Gene3D" id="1.10.357.10">
    <property type="entry name" value="Tetracycline Repressor, domain 2"/>
    <property type="match status" value="1"/>
</dbReference>
<evidence type="ECO:0000256" key="2">
    <source>
        <dbReference type="ARBA" id="ARBA00023125"/>
    </source>
</evidence>
<dbReference type="Pfam" id="PF00440">
    <property type="entry name" value="TetR_N"/>
    <property type="match status" value="1"/>
</dbReference>
<dbReference type="EMBL" id="JAFELM010000023">
    <property type="protein sequence ID" value="MBM6617547.1"/>
    <property type="molecule type" value="Genomic_DNA"/>
</dbReference>
<feature type="coiled-coil region" evidence="4">
    <location>
        <begin position="111"/>
        <end position="142"/>
    </location>
</feature>
<dbReference type="RefSeq" id="WP_204202924.1">
    <property type="nucleotide sequence ID" value="NZ_JAFELM010000023.1"/>
</dbReference>
<keyword evidence="4" id="KW-0175">Coiled coil</keyword>
<dbReference type="PANTHER" id="PTHR43479:SF11">
    <property type="entry name" value="ACREF_ENVCD OPERON REPRESSOR-RELATED"/>
    <property type="match status" value="1"/>
</dbReference>
<evidence type="ECO:0000313" key="7">
    <source>
        <dbReference type="Proteomes" id="UP001518925"/>
    </source>
</evidence>
<dbReference type="PRINTS" id="PR00455">
    <property type="entry name" value="HTHTETR"/>
</dbReference>
<dbReference type="InterPro" id="IPR001647">
    <property type="entry name" value="HTH_TetR"/>
</dbReference>
<keyword evidence="1" id="KW-0678">Repressor</keyword>
<sequence length="187" mass="22131">MKEKITEQAILLFEKNGFSETSIQDIVNHLHVTKGTFYYYFTSKEELLMDIHNGYIDDVLKRQDQILKERNKSCKEKLYEIVFMLISIIESQGESARVFFREMKNLSEEHKEDLIKKREIFRNNLQELLEEGKDKKEFHEDLSSDIVSFGILGMTNWSYQWFKPNGKKSDQEVAKIFTDMVLKGISI</sequence>
<dbReference type="InterPro" id="IPR050624">
    <property type="entry name" value="HTH-type_Tx_Regulator"/>
</dbReference>
<dbReference type="Gene3D" id="1.10.10.60">
    <property type="entry name" value="Homeodomain-like"/>
    <property type="match status" value="1"/>
</dbReference>
<evidence type="ECO:0000256" key="1">
    <source>
        <dbReference type="ARBA" id="ARBA00022491"/>
    </source>
</evidence>
<dbReference type="SUPFAM" id="SSF48498">
    <property type="entry name" value="Tetracyclin repressor-like, C-terminal domain"/>
    <property type="match status" value="1"/>
</dbReference>
<organism evidence="6 7">
    <name type="scientific">Bacillus suaedaesalsae</name>
    <dbReference type="NCBI Taxonomy" id="2810349"/>
    <lineage>
        <taxon>Bacteria</taxon>
        <taxon>Bacillati</taxon>
        <taxon>Bacillota</taxon>
        <taxon>Bacilli</taxon>
        <taxon>Bacillales</taxon>
        <taxon>Bacillaceae</taxon>
        <taxon>Bacillus</taxon>
    </lineage>
</organism>
<keyword evidence="2 3" id="KW-0238">DNA-binding</keyword>
<protein>
    <submittedName>
        <fullName evidence="6">TetR family transcriptional regulator</fullName>
    </submittedName>
</protein>
<evidence type="ECO:0000259" key="5">
    <source>
        <dbReference type="PROSITE" id="PS50977"/>
    </source>
</evidence>
<gene>
    <name evidence="6" type="ORF">JR050_07625</name>
</gene>
<dbReference type="SUPFAM" id="SSF46689">
    <property type="entry name" value="Homeodomain-like"/>
    <property type="match status" value="1"/>
</dbReference>
<evidence type="ECO:0000313" key="6">
    <source>
        <dbReference type="EMBL" id="MBM6617547.1"/>
    </source>
</evidence>
<dbReference type="PANTHER" id="PTHR43479">
    <property type="entry name" value="ACREF/ENVCD OPERON REPRESSOR-RELATED"/>
    <property type="match status" value="1"/>
</dbReference>
<proteinExistence type="predicted"/>
<dbReference type="InterPro" id="IPR009057">
    <property type="entry name" value="Homeodomain-like_sf"/>
</dbReference>
<feature type="domain" description="HTH tetR-type" evidence="5">
    <location>
        <begin position="1"/>
        <end position="59"/>
    </location>
</feature>
<name>A0ABS2DGJ2_9BACI</name>